<dbReference type="Proteomes" id="UP000006365">
    <property type="component" value="Chromosome"/>
</dbReference>
<evidence type="ECO:0000313" key="8">
    <source>
        <dbReference type="EMBL" id="ADW17436.1"/>
    </source>
</evidence>
<feature type="transmembrane region" description="Helical" evidence="7">
    <location>
        <begin position="57"/>
        <end position="78"/>
    </location>
</feature>
<dbReference type="KEGG" id="dpr:Despr_1272"/>
<dbReference type="GO" id="GO:0005886">
    <property type="term" value="C:plasma membrane"/>
    <property type="evidence" value="ECO:0007669"/>
    <property type="project" value="UniProtKB-SubCell"/>
</dbReference>
<feature type="transmembrane region" description="Helical" evidence="7">
    <location>
        <begin position="118"/>
        <end position="136"/>
    </location>
</feature>
<feature type="transmembrane region" description="Helical" evidence="7">
    <location>
        <begin position="277"/>
        <end position="294"/>
    </location>
</feature>
<feature type="transmembrane region" description="Helical" evidence="7">
    <location>
        <begin position="12"/>
        <end position="36"/>
    </location>
</feature>
<sequence>MDAYYLMIKDTLGMFLFLGFELSALFLLISAGVSLLQQYIPDSKIQAVLSGKKGLGYIFAAFLGAITPFCSCSTIPMLRGLLKAKVGFGHTLTFLFTSPLLNPIIIGMFLVTFGMRVTVVYTFVALMVSIVGGLVLEDLGFERYVIPEGKIPAASCCSPNPPTANPAGKNPATEAGSTQPAQGSCCASFPMASVQDSCRTPLVETCCSALPTFSPACCTATTETDAPAFMLKLKRAFLDGWLQFKAIFLYLLLGVAFGSLVYGFVPTEFIARYASGDSPLAVPIAAVIGIPLYVRAEALIPLSAVLVTKGMGLGAIMALIIGGAGASLTEVILLKSMFRMPMIIAFLTVILGMAVSAGYLFQFVL</sequence>
<gene>
    <name evidence="8" type="ordered locus">Despr_1272</name>
</gene>
<dbReference type="Pfam" id="PF03773">
    <property type="entry name" value="ArsP_1"/>
    <property type="match status" value="1"/>
</dbReference>
<keyword evidence="4 7" id="KW-0812">Transmembrane</keyword>
<evidence type="ECO:0000256" key="2">
    <source>
        <dbReference type="ARBA" id="ARBA00006386"/>
    </source>
</evidence>
<protein>
    <submittedName>
        <fullName evidence="8">Permease</fullName>
    </submittedName>
</protein>
<keyword evidence="6 7" id="KW-0472">Membrane</keyword>
<feature type="transmembrane region" description="Helical" evidence="7">
    <location>
        <begin position="247"/>
        <end position="265"/>
    </location>
</feature>
<dbReference type="PANTHER" id="PTHR42775">
    <property type="entry name" value="PERMEASE RV2963-RELATED"/>
    <property type="match status" value="1"/>
</dbReference>
<organism evidence="8 9">
    <name type="scientific">Desulfobulbus propionicus (strain ATCC 33891 / DSM 2032 / VKM B-1956 / 1pr3)</name>
    <dbReference type="NCBI Taxonomy" id="577650"/>
    <lineage>
        <taxon>Bacteria</taxon>
        <taxon>Pseudomonadati</taxon>
        <taxon>Thermodesulfobacteriota</taxon>
        <taxon>Desulfobulbia</taxon>
        <taxon>Desulfobulbales</taxon>
        <taxon>Desulfobulbaceae</taxon>
        <taxon>Desulfobulbus</taxon>
    </lineage>
</organism>
<evidence type="ECO:0000256" key="5">
    <source>
        <dbReference type="ARBA" id="ARBA00022989"/>
    </source>
</evidence>
<accession>A0A7U3YL71</accession>
<reference evidence="8 9" key="1">
    <citation type="journal article" date="2011" name="Stand. Genomic Sci.">
        <title>Complete genome sequence of Desulfobulbus propionicus type strain (1pr3).</title>
        <authorList>
            <person name="Pagani I."/>
            <person name="Lapidus A."/>
            <person name="Nolan M."/>
            <person name="Lucas S."/>
            <person name="Hammon N."/>
            <person name="Deshpande S."/>
            <person name="Cheng J.F."/>
            <person name="Chertkov O."/>
            <person name="Davenport K."/>
            <person name="Tapia R."/>
            <person name="Han C."/>
            <person name="Goodwin L."/>
            <person name="Pitluck S."/>
            <person name="Liolios K."/>
            <person name="Mavromatis K."/>
            <person name="Ivanova N."/>
            <person name="Mikhailova N."/>
            <person name="Pati A."/>
            <person name="Chen A."/>
            <person name="Palaniappan K."/>
            <person name="Land M."/>
            <person name="Hauser L."/>
            <person name="Chang Y.J."/>
            <person name="Jeffries C.D."/>
            <person name="Detter J.C."/>
            <person name="Brambilla E."/>
            <person name="Kannan K.P."/>
            <person name="Djao O.D."/>
            <person name="Rohde M."/>
            <person name="Pukall R."/>
            <person name="Spring S."/>
            <person name="Goker M."/>
            <person name="Sikorski J."/>
            <person name="Woyke T."/>
            <person name="Bristow J."/>
            <person name="Eisen J.A."/>
            <person name="Markowitz V."/>
            <person name="Hugenholtz P."/>
            <person name="Kyrpides N.C."/>
            <person name="Klenk H.P."/>
        </authorList>
    </citation>
    <scope>NUCLEOTIDE SEQUENCE [LARGE SCALE GENOMIC DNA]</scope>
    <source>
        <strain evidence="9">ATCC 33891 / DSM 2032 / 1pr3</strain>
    </source>
</reference>
<dbReference type="InterPro" id="IPR005524">
    <property type="entry name" value="DUF318"/>
</dbReference>
<feature type="transmembrane region" description="Helical" evidence="7">
    <location>
        <begin position="314"/>
        <end position="334"/>
    </location>
</feature>
<dbReference type="EMBL" id="CP002364">
    <property type="protein sequence ID" value="ADW17436.1"/>
    <property type="molecule type" value="Genomic_DNA"/>
</dbReference>
<keyword evidence="3" id="KW-1003">Cell membrane</keyword>
<dbReference type="InterPro" id="IPR053166">
    <property type="entry name" value="UPF0718_permease"/>
</dbReference>
<feature type="transmembrane region" description="Helical" evidence="7">
    <location>
        <begin position="90"/>
        <end position="111"/>
    </location>
</feature>
<comment type="subcellular location">
    <subcellularLocation>
        <location evidence="1">Cell membrane</location>
        <topology evidence="1">Multi-pass membrane protein</topology>
    </subcellularLocation>
</comment>
<evidence type="ECO:0000256" key="7">
    <source>
        <dbReference type="SAM" id="Phobius"/>
    </source>
</evidence>
<evidence type="ECO:0000256" key="1">
    <source>
        <dbReference type="ARBA" id="ARBA00004651"/>
    </source>
</evidence>
<evidence type="ECO:0000256" key="4">
    <source>
        <dbReference type="ARBA" id="ARBA00022692"/>
    </source>
</evidence>
<keyword evidence="5 7" id="KW-1133">Transmembrane helix</keyword>
<keyword evidence="9" id="KW-1185">Reference proteome</keyword>
<dbReference type="AlphaFoldDB" id="A0A7U3YL71"/>
<dbReference type="PANTHER" id="PTHR42775:SF2">
    <property type="entry name" value="PERMEASE"/>
    <property type="match status" value="1"/>
</dbReference>
<evidence type="ECO:0000256" key="6">
    <source>
        <dbReference type="ARBA" id="ARBA00023136"/>
    </source>
</evidence>
<proteinExistence type="inferred from homology"/>
<evidence type="ECO:0000256" key="3">
    <source>
        <dbReference type="ARBA" id="ARBA00022475"/>
    </source>
</evidence>
<evidence type="ECO:0000313" key="9">
    <source>
        <dbReference type="Proteomes" id="UP000006365"/>
    </source>
</evidence>
<feature type="transmembrane region" description="Helical" evidence="7">
    <location>
        <begin position="341"/>
        <end position="361"/>
    </location>
</feature>
<name>A0A7U3YL71_DESPD</name>
<dbReference type="RefSeq" id="WP_015723978.1">
    <property type="nucleotide sequence ID" value="NC_014972.1"/>
</dbReference>
<comment type="similarity">
    <text evidence="2">Belongs to the UPF0718 family.</text>
</comment>